<feature type="domain" description="Chromo" evidence="12">
    <location>
        <begin position="255"/>
        <end position="311"/>
    </location>
</feature>
<evidence type="ECO:0000256" key="8">
    <source>
        <dbReference type="ARBA" id="ARBA00022840"/>
    </source>
</evidence>
<dbReference type="InterPro" id="IPR019787">
    <property type="entry name" value="Znf_PHD-finger"/>
</dbReference>
<feature type="region of interest" description="Disordered" evidence="11">
    <location>
        <begin position="1112"/>
        <end position="1157"/>
    </location>
</feature>
<comment type="subcellular location">
    <subcellularLocation>
        <location evidence="1">Nucleus</location>
    </subcellularLocation>
</comment>
<evidence type="ECO:0000256" key="2">
    <source>
        <dbReference type="ARBA" id="ARBA00022723"/>
    </source>
</evidence>
<dbReference type="EMBL" id="JBJUIK010000003">
    <property type="protein sequence ID" value="KAL3531943.1"/>
    <property type="molecule type" value="Genomic_DNA"/>
</dbReference>
<dbReference type="Gene3D" id="6.10.250.1310">
    <property type="match status" value="1"/>
</dbReference>
<evidence type="ECO:0000256" key="1">
    <source>
        <dbReference type="ARBA" id="ARBA00004123"/>
    </source>
</evidence>
<dbReference type="Proteomes" id="UP001630127">
    <property type="component" value="Unassembled WGS sequence"/>
</dbReference>
<evidence type="ECO:0000313" key="15">
    <source>
        <dbReference type="EMBL" id="KAL3531943.1"/>
    </source>
</evidence>
<feature type="compositionally biased region" description="Polar residues" evidence="11">
    <location>
        <begin position="1125"/>
        <end position="1143"/>
    </location>
</feature>
<dbReference type="Gene3D" id="3.30.40.10">
    <property type="entry name" value="Zinc/RING finger domain, C3HC4 (zinc finger)"/>
    <property type="match status" value="1"/>
</dbReference>
<dbReference type="GO" id="GO:0016787">
    <property type="term" value="F:hydrolase activity"/>
    <property type="evidence" value="ECO:0007669"/>
    <property type="project" value="UniProtKB-KW"/>
</dbReference>
<evidence type="ECO:0000259" key="13">
    <source>
        <dbReference type="PROSITE" id="PS50016"/>
    </source>
</evidence>
<dbReference type="InterPro" id="IPR013083">
    <property type="entry name" value="Znf_RING/FYVE/PHD"/>
</dbReference>
<dbReference type="PROSITE" id="PS51194">
    <property type="entry name" value="HELICASE_CTER"/>
    <property type="match status" value="1"/>
</dbReference>
<dbReference type="Gene3D" id="2.40.50.40">
    <property type="match status" value="2"/>
</dbReference>
<dbReference type="InterPro" id="IPR016197">
    <property type="entry name" value="Chromo-like_dom_sf"/>
</dbReference>
<evidence type="ECO:0000256" key="5">
    <source>
        <dbReference type="ARBA" id="ARBA00022771"/>
    </source>
</evidence>
<feature type="region of interest" description="Disordered" evidence="11">
    <location>
        <begin position="1170"/>
        <end position="1209"/>
    </location>
</feature>
<dbReference type="Gene3D" id="3.40.50.10810">
    <property type="entry name" value="Tandem AAA-ATPase domain"/>
    <property type="match status" value="1"/>
</dbReference>
<evidence type="ECO:0000313" key="16">
    <source>
        <dbReference type="Proteomes" id="UP001630127"/>
    </source>
</evidence>
<dbReference type="InterPro" id="IPR000953">
    <property type="entry name" value="Chromo/chromo_shadow_dom"/>
</dbReference>
<evidence type="ECO:0000259" key="14">
    <source>
        <dbReference type="PROSITE" id="PS51194"/>
    </source>
</evidence>
<dbReference type="Pfam" id="PF00176">
    <property type="entry name" value="SNF2-rel_dom"/>
    <property type="match status" value="1"/>
</dbReference>
<evidence type="ECO:0000256" key="3">
    <source>
        <dbReference type="ARBA" id="ARBA00022737"/>
    </source>
</evidence>
<keyword evidence="7" id="KW-0862">Zinc</keyword>
<evidence type="ECO:0000259" key="12">
    <source>
        <dbReference type="PROSITE" id="PS50013"/>
    </source>
</evidence>
<dbReference type="PANTHER" id="PTHR45623">
    <property type="entry name" value="CHROMODOMAIN-HELICASE-DNA-BINDING PROTEIN 3-RELATED-RELATED"/>
    <property type="match status" value="1"/>
</dbReference>
<feature type="domain" description="Chromo" evidence="12">
    <location>
        <begin position="327"/>
        <end position="399"/>
    </location>
</feature>
<keyword evidence="6" id="KW-0378">Hydrolase</keyword>
<comment type="caution">
    <text evidence="15">The sequence shown here is derived from an EMBL/GenBank/DDBJ whole genome shotgun (WGS) entry which is preliminary data.</text>
</comment>
<dbReference type="InterPro" id="IPR023780">
    <property type="entry name" value="Chromo_domain"/>
</dbReference>
<evidence type="ECO:0000256" key="4">
    <source>
        <dbReference type="ARBA" id="ARBA00022741"/>
    </source>
</evidence>
<dbReference type="InterPro" id="IPR038718">
    <property type="entry name" value="SNF2-like_sf"/>
</dbReference>
<dbReference type="SUPFAM" id="SSF52540">
    <property type="entry name" value="P-loop containing nucleoside triphosphate hydrolases"/>
    <property type="match status" value="2"/>
</dbReference>
<dbReference type="InterPro" id="IPR000330">
    <property type="entry name" value="SNF2_N"/>
</dbReference>
<dbReference type="PANTHER" id="PTHR45623:SF13">
    <property type="entry name" value="HELICASE PROTEIN MOM1"/>
    <property type="match status" value="1"/>
</dbReference>
<dbReference type="InterPro" id="IPR027417">
    <property type="entry name" value="P-loop_NTPase"/>
</dbReference>
<keyword evidence="3" id="KW-0677">Repeat</keyword>
<dbReference type="PROSITE" id="PS50013">
    <property type="entry name" value="CHROMO_2"/>
    <property type="match status" value="2"/>
</dbReference>
<reference evidence="15 16" key="1">
    <citation type="submission" date="2024-11" db="EMBL/GenBank/DDBJ databases">
        <title>A near-complete genome assembly of Cinchona calisaya.</title>
        <authorList>
            <person name="Lian D.C."/>
            <person name="Zhao X.W."/>
            <person name="Wei L."/>
        </authorList>
    </citation>
    <scope>NUCLEOTIDE SEQUENCE [LARGE SCALE GENOMIC DNA]</scope>
    <source>
        <tissue evidence="15">Nenye</tissue>
    </source>
</reference>
<feature type="domain" description="Helicase C-terminal" evidence="14">
    <location>
        <begin position="707"/>
        <end position="870"/>
    </location>
</feature>
<dbReference type="GO" id="GO:0008270">
    <property type="term" value="F:zinc ion binding"/>
    <property type="evidence" value="ECO:0007669"/>
    <property type="project" value="UniProtKB-KW"/>
</dbReference>
<evidence type="ECO:0000256" key="9">
    <source>
        <dbReference type="ARBA" id="ARBA00023242"/>
    </source>
</evidence>
<dbReference type="InterPro" id="IPR049730">
    <property type="entry name" value="SNF2/RAD54-like_C"/>
</dbReference>
<keyword evidence="16" id="KW-1185">Reference proteome</keyword>
<dbReference type="InterPro" id="IPR019786">
    <property type="entry name" value="Zinc_finger_PHD-type_CS"/>
</dbReference>
<evidence type="ECO:0000256" key="7">
    <source>
        <dbReference type="ARBA" id="ARBA00022833"/>
    </source>
</evidence>
<accession>A0ABD3AL92</accession>
<evidence type="ECO:0000256" key="11">
    <source>
        <dbReference type="SAM" id="MobiDB-lite"/>
    </source>
</evidence>
<keyword evidence="8" id="KW-0067">ATP-binding</keyword>
<feature type="compositionally biased region" description="Polar residues" evidence="11">
    <location>
        <begin position="53"/>
        <end position="63"/>
    </location>
</feature>
<proteinExistence type="predicted"/>
<feature type="region of interest" description="Disordered" evidence="11">
    <location>
        <begin position="1460"/>
        <end position="1501"/>
    </location>
</feature>
<dbReference type="InterPro" id="IPR001650">
    <property type="entry name" value="Helicase_C-like"/>
</dbReference>
<feature type="region of interest" description="Disordered" evidence="11">
    <location>
        <begin position="40"/>
        <end position="64"/>
    </location>
</feature>
<protein>
    <submittedName>
        <fullName evidence="15">Uncharacterized protein</fullName>
    </submittedName>
</protein>
<keyword evidence="9" id="KW-0539">Nucleus</keyword>
<dbReference type="GO" id="GO:0005634">
    <property type="term" value="C:nucleus"/>
    <property type="evidence" value="ECO:0007669"/>
    <property type="project" value="UniProtKB-SubCell"/>
</dbReference>
<dbReference type="GO" id="GO:0005524">
    <property type="term" value="F:ATP binding"/>
    <property type="evidence" value="ECO:0007669"/>
    <property type="project" value="UniProtKB-KW"/>
</dbReference>
<name>A0ABD3AL92_9GENT</name>
<dbReference type="SMART" id="SM00249">
    <property type="entry name" value="PHD"/>
    <property type="match status" value="1"/>
</dbReference>
<sequence length="1539" mass="172627">MNIQRQSRGASLGIPVFNQSGPSSIVEGIKGRNMIIKKNGMHSKFGTRESKNNENQGSKTPNQIKRKALDGRRFKELFKMRAKNENATSEHVLGEKNKLFQGDGNCAEANTLKKVGETIVEKPGSSDERTCPCRMVSHQTQETCSGDVMQNHNISGVTLVANEDTRAELEMEPTSKQDHTHFSDSQKDMELKSKHKRCINCGQGGKLLCCVGQGCGRSFHLPCVNPPFTYFPPGDWHCIWCVKKKMELGVYTVSEGIECVLNSEQVSADGAMQKQQYLVKYKGLAHVHNCWIPEKRLLAEAPILFERYKKKTRKVSWKRQWSEPQRLLAKRLLVFPKQCSSNFQEHDHCHHEWLVKWTGLGYNQVTWELENAPFLRNPEGMTLVKDFGNRHERMKGDERRKTELAELPFGDPDHLIYVNKLRKGWHKDHNVLVIDSQERVVRVVLFLFSLLKESSGPFLIITTSASLSMWEAEFQRWAANVNVVLYKGSGDIRVIIRTLEFYNEGGNIMFQVLLSPSIAVVEDLEDLKPIEWEVIVVDECQRPTMSVHLEQIKMLAANMRLLLVSSHIKDWSFNYLNILSLLDPKYAGADNDLFEADTSKLKKRLVDFIAYECKNEPVKFMEFWVPVMLTDVQTEQYCASLFSNSMVLCSYLKSGATGSIHDILKTTRKCCDHPYLVDRSLRNLVLQGKPASDHFDIEIQMSGKLQLLNKILPEIKRRGLRVLILFQAIESSEKISIGDILDDFIHQKFGTDSYVRIDGEIARAKKRAAFDMFNNKDNGNFVCLIETRACLPSTKLSSVDTVIIFNSDWDPVNDLKALQKITIDSRFEQLKIFRIYSSYSVEENVLMLAKEGLTLDSYIQNIKQSVCHKLLTWGASCLFRKLDGSHELNASSLNPINSFEQTLLEDVFQELSALLPCSSVEHGSTCCFCRKSNSNNVLSVEQSEGNYCGKNLSLIGELKTRSMHNLPGTRQLTEDGPPHIFWTNLFKGRKPRWKYMSSSLQGKRKLKLIPSLSEDAEYEGKASKKGRTEANSILNPIPYHMLIMERRRGNKKKNAENSPNSALKKFRNAHNLARNVIVKRAKKAAVISRDHGMKVHWYSEAATLNAVGRPVNGAPPEVKSGHLPVQSSSLQNEMPLSTNSVSTGHEEADFSESTEGNDHVVSVPCYEVQATTGTPSEGSTQPLSPAVQPSVRNFPLQPAMTPPVNRTEPDAANLEHANIDPDYLSNHSTEALSGTFEIPRSACLASLQREMERIQEAQEHAIKFHEDLKLHLKSECEKELEEIHKKYDLLLHNSELVMAQKKTYLDSCYQMVHKQKLLADSILLKQDGVPAAEPQEKQEVTLATFLSDIYQSCFIQPSERTISGPYPPGNPSPLVASNLSAVPQAAAMNPSNAEQDLARPQTSVRSSTTSVEAVNYSSAGQQTTAPSILRAEISSSNMPKIRPSETSAVLVMAHSSAGTRATSAYGQSSTSLEMTGSSKSPSRPEHTSVLSTSHLRPPSIPNIRLSGNLHAGREVRAPAPHLRHTIPSPVILHSTSRPC</sequence>
<dbReference type="SMART" id="SM00298">
    <property type="entry name" value="CHROMO"/>
    <property type="match status" value="2"/>
</dbReference>
<dbReference type="PROSITE" id="PS50016">
    <property type="entry name" value="ZF_PHD_2"/>
    <property type="match status" value="1"/>
</dbReference>
<keyword evidence="4" id="KW-0547">Nucleotide-binding</keyword>
<keyword evidence="2" id="KW-0479">Metal-binding</keyword>
<evidence type="ECO:0000256" key="6">
    <source>
        <dbReference type="ARBA" id="ARBA00022801"/>
    </source>
</evidence>
<feature type="compositionally biased region" description="Polar residues" evidence="11">
    <location>
        <begin position="1170"/>
        <end position="1183"/>
    </location>
</feature>
<dbReference type="InterPro" id="IPR001965">
    <property type="entry name" value="Znf_PHD"/>
</dbReference>
<evidence type="ECO:0000256" key="10">
    <source>
        <dbReference type="PROSITE-ProRule" id="PRU00146"/>
    </source>
</evidence>
<organism evidence="15 16">
    <name type="scientific">Cinchona calisaya</name>
    <dbReference type="NCBI Taxonomy" id="153742"/>
    <lineage>
        <taxon>Eukaryota</taxon>
        <taxon>Viridiplantae</taxon>
        <taxon>Streptophyta</taxon>
        <taxon>Embryophyta</taxon>
        <taxon>Tracheophyta</taxon>
        <taxon>Spermatophyta</taxon>
        <taxon>Magnoliopsida</taxon>
        <taxon>eudicotyledons</taxon>
        <taxon>Gunneridae</taxon>
        <taxon>Pentapetalae</taxon>
        <taxon>asterids</taxon>
        <taxon>lamiids</taxon>
        <taxon>Gentianales</taxon>
        <taxon>Rubiaceae</taxon>
        <taxon>Cinchonoideae</taxon>
        <taxon>Cinchoneae</taxon>
        <taxon>Cinchona</taxon>
    </lineage>
</organism>
<dbReference type="SUPFAM" id="SSF54160">
    <property type="entry name" value="Chromo domain-like"/>
    <property type="match status" value="2"/>
</dbReference>
<dbReference type="CDD" id="cd18793">
    <property type="entry name" value="SF2_C_SNF"/>
    <property type="match status" value="1"/>
</dbReference>
<dbReference type="Pfam" id="PF00271">
    <property type="entry name" value="Helicase_C"/>
    <property type="match status" value="1"/>
</dbReference>
<feature type="domain" description="PHD-type" evidence="13">
    <location>
        <begin position="195"/>
        <end position="244"/>
    </location>
</feature>
<feature type="compositionally biased region" description="Polar residues" evidence="11">
    <location>
        <begin position="1460"/>
        <end position="1481"/>
    </location>
</feature>
<gene>
    <name evidence="15" type="ORF">ACH5RR_005464</name>
</gene>
<dbReference type="PROSITE" id="PS01359">
    <property type="entry name" value="ZF_PHD_1"/>
    <property type="match status" value="1"/>
</dbReference>
<dbReference type="Pfam" id="PF00385">
    <property type="entry name" value="Chromo"/>
    <property type="match status" value="1"/>
</dbReference>
<dbReference type="Gene3D" id="3.40.50.300">
    <property type="entry name" value="P-loop containing nucleotide triphosphate hydrolases"/>
    <property type="match status" value="1"/>
</dbReference>
<keyword evidence="5 10" id="KW-0863">Zinc-finger</keyword>